<dbReference type="AlphaFoldDB" id="A0A4R8EV93"/>
<dbReference type="RefSeq" id="WP_103877149.1">
    <property type="nucleotide sequence ID" value="NZ_SODZ01000003.1"/>
</dbReference>
<accession>A0A4R8EV93</accession>
<keyword evidence="4" id="KW-0032">Aminotransferase</keyword>
<keyword evidence="8" id="KW-0238">DNA-binding</keyword>
<keyword evidence="6" id="KW-0663">Pyridoxal phosphate</keyword>
<feature type="domain" description="Aminotransferase class I/classII large" evidence="7">
    <location>
        <begin position="54"/>
        <end position="396"/>
    </location>
</feature>
<dbReference type="InterPro" id="IPR015422">
    <property type="entry name" value="PyrdxlP-dep_Trfase_small"/>
</dbReference>
<dbReference type="GO" id="GO:0003677">
    <property type="term" value="F:DNA binding"/>
    <property type="evidence" value="ECO:0007669"/>
    <property type="project" value="UniProtKB-KW"/>
</dbReference>
<dbReference type="InterPro" id="IPR050859">
    <property type="entry name" value="Class-I_PLP-dep_aminotransf"/>
</dbReference>
<evidence type="ECO:0000313" key="8">
    <source>
        <dbReference type="EMBL" id="TDX16359.1"/>
    </source>
</evidence>
<name>A0A4R8EV93_9BACT</name>
<dbReference type="InterPro" id="IPR015424">
    <property type="entry name" value="PyrdxlP-dep_Trfase"/>
</dbReference>
<comment type="similarity">
    <text evidence="2">Belongs to the class-I pyridoxal-phosphate-dependent aminotransferase family.</text>
</comment>
<evidence type="ECO:0000256" key="5">
    <source>
        <dbReference type="ARBA" id="ARBA00022679"/>
    </source>
</evidence>
<dbReference type="GO" id="GO:0030170">
    <property type="term" value="F:pyridoxal phosphate binding"/>
    <property type="evidence" value="ECO:0007669"/>
    <property type="project" value="InterPro"/>
</dbReference>
<gene>
    <name evidence="8" type="ORF">C8D74_10334</name>
</gene>
<dbReference type="CDD" id="cd00609">
    <property type="entry name" value="AAT_like"/>
    <property type="match status" value="1"/>
</dbReference>
<proteinExistence type="inferred from homology"/>
<evidence type="ECO:0000256" key="3">
    <source>
        <dbReference type="ARBA" id="ARBA00011738"/>
    </source>
</evidence>
<comment type="caution">
    <text evidence="8">The sequence shown here is derived from an EMBL/GenBank/DDBJ whole genome shotgun (WGS) entry which is preliminary data.</text>
</comment>
<reference evidence="8 9" key="1">
    <citation type="submission" date="2019-03" db="EMBL/GenBank/DDBJ databases">
        <title>Genomic Encyclopedia of Type Strains, Phase IV (KMG-IV): sequencing the most valuable type-strain genomes for metagenomic binning, comparative biology and taxonomic classification.</title>
        <authorList>
            <person name="Goeker M."/>
        </authorList>
    </citation>
    <scope>NUCLEOTIDE SEQUENCE [LARGE SCALE GENOMIC DNA]</scope>
    <source>
        <strain evidence="8 9">DSM 13575</strain>
    </source>
</reference>
<organism evidence="8 9">
    <name type="scientific">Petrotoga sibirica</name>
    <dbReference type="NCBI Taxonomy" id="156202"/>
    <lineage>
        <taxon>Bacteria</taxon>
        <taxon>Thermotogati</taxon>
        <taxon>Thermotogota</taxon>
        <taxon>Thermotogae</taxon>
        <taxon>Petrotogales</taxon>
        <taxon>Petrotogaceae</taxon>
        <taxon>Petrotoga</taxon>
    </lineage>
</organism>
<dbReference type="Pfam" id="PF00155">
    <property type="entry name" value="Aminotran_1_2"/>
    <property type="match status" value="1"/>
</dbReference>
<keyword evidence="9" id="KW-1185">Reference proteome</keyword>
<evidence type="ECO:0000256" key="4">
    <source>
        <dbReference type="ARBA" id="ARBA00022576"/>
    </source>
</evidence>
<protein>
    <submittedName>
        <fullName evidence="8">DNA-binding transcriptional MocR family regulator</fullName>
    </submittedName>
</protein>
<dbReference type="GO" id="GO:0008483">
    <property type="term" value="F:transaminase activity"/>
    <property type="evidence" value="ECO:0007669"/>
    <property type="project" value="UniProtKB-KW"/>
</dbReference>
<evidence type="ECO:0000256" key="6">
    <source>
        <dbReference type="ARBA" id="ARBA00022898"/>
    </source>
</evidence>
<evidence type="ECO:0000259" key="7">
    <source>
        <dbReference type="Pfam" id="PF00155"/>
    </source>
</evidence>
<sequence length="413" mass="46895">MNYEKKFSQVAKTAKVNIIRELLKVASDPEMISFGGGVPDPETFPREELGEIAAKIVQEEYKITLQYGPSEGDNELKNAYINLLKKHEGIEGVSPENMLVTVGSQQALQLIGLTLLDENSYCAVGKPVYLGAVSAFKQMFPKFLEIPLEDDGMNVDILEEKLDELVNRGEIDKFKFVYVVPTFQNPAGVTMPLQKRKKLIDLAHKYDFLIVEDDPYGSLRFEGEPIPSIYSLEPERTILLNTFSKILCPGLRIGIIIASTDLLRKLTIIKQGVDLCTPSLTQRLAARYLQAHDRIEQLKPTLELYKSKKDTMLDALEKEFGGMKGVSWTRPEGGLFIWLTFPEWVDTMEMFEEAKKNKVLYVPGEAFYVNEVEKNHMRLSFCLPSHEEINEGIRRLRKVAENYVNANSMRSKS</sequence>
<dbReference type="InterPro" id="IPR004839">
    <property type="entry name" value="Aminotransferase_I/II_large"/>
</dbReference>
<evidence type="ECO:0000256" key="1">
    <source>
        <dbReference type="ARBA" id="ARBA00001933"/>
    </source>
</evidence>
<evidence type="ECO:0000256" key="2">
    <source>
        <dbReference type="ARBA" id="ARBA00007441"/>
    </source>
</evidence>
<dbReference type="InterPro" id="IPR015421">
    <property type="entry name" value="PyrdxlP-dep_Trfase_major"/>
</dbReference>
<dbReference type="SUPFAM" id="SSF53383">
    <property type="entry name" value="PLP-dependent transferases"/>
    <property type="match status" value="1"/>
</dbReference>
<dbReference type="Proteomes" id="UP000294817">
    <property type="component" value="Unassembled WGS sequence"/>
</dbReference>
<evidence type="ECO:0000313" key="9">
    <source>
        <dbReference type="Proteomes" id="UP000294817"/>
    </source>
</evidence>
<dbReference type="EMBL" id="SODZ01000003">
    <property type="protein sequence ID" value="TDX16359.1"/>
    <property type="molecule type" value="Genomic_DNA"/>
</dbReference>
<comment type="cofactor">
    <cofactor evidence="1">
        <name>pyridoxal 5'-phosphate</name>
        <dbReference type="ChEBI" id="CHEBI:597326"/>
    </cofactor>
</comment>
<dbReference type="GO" id="GO:1901605">
    <property type="term" value="P:alpha-amino acid metabolic process"/>
    <property type="evidence" value="ECO:0007669"/>
    <property type="project" value="TreeGrafter"/>
</dbReference>
<dbReference type="Gene3D" id="3.40.640.10">
    <property type="entry name" value="Type I PLP-dependent aspartate aminotransferase-like (Major domain)"/>
    <property type="match status" value="1"/>
</dbReference>
<comment type="subunit">
    <text evidence="3">Homodimer.</text>
</comment>
<keyword evidence="5" id="KW-0808">Transferase</keyword>
<dbReference type="Gene3D" id="3.90.1150.10">
    <property type="entry name" value="Aspartate Aminotransferase, domain 1"/>
    <property type="match status" value="1"/>
</dbReference>
<dbReference type="FunFam" id="3.40.640.10:FF:000053">
    <property type="entry name" value="Aminotransferase, class I"/>
    <property type="match status" value="1"/>
</dbReference>
<dbReference type="PANTHER" id="PTHR42790:SF19">
    <property type="entry name" value="KYNURENINE_ALPHA-AMINOADIPATE AMINOTRANSFERASE, MITOCHONDRIAL"/>
    <property type="match status" value="1"/>
</dbReference>
<dbReference type="PANTHER" id="PTHR42790">
    <property type="entry name" value="AMINOTRANSFERASE"/>
    <property type="match status" value="1"/>
</dbReference>